<dbReference type="Gene3D" id="3.40.50.300">
    <property type="entry name" value="P-loop containing nucleotide triphosphate hydrolases"/>
    <property type="match status" value="1"/>
</dbReference>
<dbReference type="SMART" id="SM00028">
    <property type="entry name" value="TPR"/>
    <property type="match status" value="5"/>
</dbReference>
<accession>A0A975NL08</accession>
<name>A0A975NL08_9BRAD</name>
<dbReference type="SMART" id="SM00044">
    <property type="entry name" value="CYCc"/>
    <property type="match status" value="1"/>
</dbReference>
<dbReference type="PANTHER" id="PTHR16305:SF28">
    <property type="entry name" value="GUANYLATE CYCLASE DOMAIN-CONTAINING PROTEIN"/>
    <property type="match status" value="1"/>
</dbReference>
<dbReference type="InterPro" id="IPR011717">
    <property type="entry name" value="TPR-4"/>
</dbReference>
<evidence type="ECO:0000256" key="2">
    <source>
        <dbReference type="ARBA" id="ARBA00022840"/>
    </source>
</evidence>
<dbReference type="Pfam" id="PF13191">
    <property type="entry name" value="AAA_16"/>
    <property type="match status" value="1"/>
</dbReference>
<evidence type="ECO:0000313" key="4">
    <source>
        <dbReference type="EMBL" id="QWG17108.1"/>
    </source>
</evidence>
<dbReference type="GO" id="GO:0005524">
    <property type="term" value="F:ATP binding"/>
    <property type="evidence" value="ECO:0007669"/>
    <property type="project" value="UniProtKB-KW"/>
</dbReference>
<dbReference type="PANTHER" id="PTHR16305">
    <property type="entry name" value="TESTICULAR SOLUBLE ADENYLYL CYCLASE"/>
    <property type="match status" value="1"/>
</dbReference>
<dbReference type="RefSeq" id="WP_215612763.1">
    <property type="nucleotide sequence ID" value="NZ_CP076135.1"/>
</dbReference>
<keyword evidence="1" id="KW-0547">Nucleotide-binding</keyword>
<evidence type="ECO:0000256" key="1">
    <source>
        <dbReference type="ARBA" id="ARBA00022741"/>
    </source>
</evidence>
<protein>
    <submittedName>
        <fullName evidence="4">AAA family ATPase</fullName>
    </submittedName>
</protein>
<dbReference type="GO" id="GO:0005737">
    <property type="term" value="C:cytoplasm"/>
    <property type="evidence" value="ECO:0007669"/>
    <property type="project" value="TreeGrafter"/>
</dbReference>
<dbReference type="InterPro" id="IPR027417">
    <property type="entry name" value="P-loop_NTPase"/>
</dbReference>
<reference evidence="4" key="1">
    <citation type="submission" date="2021-06" db="EMBL/GenBank/DDBJ databases">
        <title>Bradyrhizobium sp. S2-11-2 Genome sequencing.</title>
        <authorList>
            <person name="Jin L."/>
        </authorList>
    </citation>
    <scope>NUCLEOTIDE SEQUENCE</scope>
    <source>
        <strain evidence="4">S2-11-2</strain>
    </source>
</reference>
<dbReference type="GO" id="GO:0004016">
    <property type="term" value="F:adenylate cyclase activity"/>
    <property type="evidence" value="ECO:0007669"/>
    <property type="project" value="TreeGrafter"/>
</dbReference>
<dbReference type="InterPro" id="IPR019734">
    <property type="entry name" value="TPR_rpt"/>
</dbReference>
<dbReference type="SUPFAM" id="SSF48452">
    <property type="entry name" value="TPR-like"/>
    <property type="match status" value="2"/>
</dbReference>
<evidence type="ECO:0000313" key="5">
    <source>
        <dbReference type="Proteomes" id="UP000680805"/>
    </source>
</evidence>
<dbReference type="GO" id="GO:0042802">
    <property type="term" value="F:identical protein binding"/>
    <property type="evidence" value="ECO:0007669"/>
    <property type="project" value="InterPro"/>
</dbReference>
<dbReference type="CDD" id="cd07302">
    <property type="entry name" value="CHD"/>
    <property type="match status" value="1"/>
</dbReference>
<evidence type="ECO:0000259" key="3">
    <source>
        <dbReference type="PROSITE" id="PS50125"/>
    </source>
</evidence>
<dbReference type="GO" id="GO:0035556">
    <property type="term" value="P:intracellular signal transduction"/>
    <property type="evidence" value="ECO:0007669"/>
    <property type="project" value="InterPro"/>
</dbReference>
<keyword evidence="2" id="KW-0067">ATP-binding</keyword>
<dbReference type="Gene3D" id="3.30.70.1230">
    <property type="entry name" value="Nucleotide cyclase"/>
    <property type="match status" value="1"/>
</dbReference>
<dbReference type="InterPro" id="IPR001054">
    <property type="entry name" value="A/G_cyclase"/>
</dbReference>
<dbReference type="SUPFAM" id="SSF55073">
    <property type="entry name" value="Nucleotide cyclase"/>
    <property type="match status" value="1"/>
</dbReference>
<dbReference type="InterPro" id="IPR011990">
    <property type="entry name" value="TPR-like_helical_dom_sf"/>
</dbReference>
<dbReference type="Gene3D" id="1.25.40.10">
    <property type="entry name" value="Tetratricopeptide repeat domain"/>
    <property type="match status" value="2"/>
</dbReference>
<feature type="domain" description="Guanylate cyclase" evidence="3">
    <location>
        <begin position="46"/>
        <end position="171"/>
    </location>
</feature>
<organism evidence="4 5">
    <name type="scientific">Bradyrhizobium sediminis</name>
    <dbReference type="NCBI Taxonomy" id="2840469"/>
    <lineage>
        <taxon>Bacteria</taxon>
        <taxon>Pseudomonadati</taxon>
        <taxon>Pseudomonadota</taxon>
        <taxon>Alphaproteobacteria</taxon>
        <taxon>Hyphomicrobiales</taxon>
        <taxon>Nitrobacteraceae</taxon>
        <taxon>Bradyrhizobium</taxon>
    </lineage>
</organism>
<sequence length="1068" mass="115555">MSCQVCFSTLKAGDLYCSSCGAVVPDHPPKPAEVRGRITGERKYLTVLCADLQRSTDLISELDPEAAISRLEPALIAMRTAVRRNRGIVSKEGGDGLIALFGAPHADDNHAVMACHAAVELVRRVKLLNDPALQVRVGVHSGYVVAHVIEADFSSIYEAGGPAVHLVKRLESAAQAGQILVSESCQSLAAGLVTFNALPPKRLEGFSAPVPCYELAEISGLTRWRARSTKGLSSFVGRKEETSLLERAARETGSSGQIIALVGTAGIGKSRMAHEFVSALREKNWQVLEAEGSPLEQAVPYALLKKLLQSALQVGNLTPANLAALAEGQGLAHSDLWPAALGSVLDQPITDSRWHDLEPLLRRRAIIDAARHAIEQVVSARPTTLLLEDLHWIDGQSETAIEAMMSLTANHPLLVLLTWRTEDTPGWLARLDVRRIWLRSLDVPSANALLDDLLGTAEHLDDLKAHILRHTGQVPLFIEEVARQLINRGVLNADPGRFAANAPWDALEIPPTVQGVIASRIDRLPKEDKALLQLASVGGPHISPPLMAAVTGMPAAQLQSRLWSLEILDFLVESRWLAAPEYEFAHDLIREVAYDSILRPQREELHRRILAALEATTLGHQEDVAEALCHHAVKAQDWVKADKYGYMAAKKALARSAFRDATEYFQIAMDAVDKQAASTAREQRAIDLRIEARMAFSPFGKTSEWLDLCRDAEARSEKIGDESRRLASIAVRAAALNFYGTPYEAIAAGEEAVALANRLADATWLGFAEYGLGQAYFLAGRYRDAEGVLNQASERFANAPGNVPPGTTGSSLLVLCHMMKAIIHASIGEFDPSQECSRQASSLAEKSGLSYDMIAADYGRGLSQLVLGNLDEAEGALDEAAFLSRENEVRLFLPLVLCGLGNLYLQRGRVKEARDILLEARNEAEALGHSSSTLLASTYLASAYAQLGDIPRGLEVARACHAGAKQKGYQGIEALALLAEAVILSLQGVSVSAEAIAQLERTIEIASRLGTRPLLGLAKGTLARLLAAAGRKSEARDELGQAIELFARSKMTIQLERAKAALSRFSNS</sequence>
<dbReference type="EMBL" id="CP076135">
    <property type="protein sequence ID" value="QWG17108.1"/>
    <property type="molecule type" value="Genomic_DNA"/>
</dbReference>
<dbReference type="AlphaFoldDB" id="A0A975NL08"/>
<dbReference type="Pfam" id="PF00211">
    <property type="entry name" value="Guanylate_cyc"/>
    <property type="match status" value="1"/>
</dbReference>
<dbReference type="Pfam" id="PF07721">
    <property type="entry name" value="TPR_4"/>
    <property type="match status" value="1"/>
</dbReference>
<dbReference type="Proteomes" id="UP000680805">
    <property type="component" value="Chromosome"/>
</dbReference>
<dbReference type="GO" id="GO:0009190">
    <property type="term" value="P:cyclic nucleotide biosynthetic process"/>
    <property type="evidence" value="ECO:0007669"/>
    <property type="project" value="InterPro"/>
</dbReference>
<dbReference type="SUPFAM" id="SSF52540">
    <property type="entry name" value="P-loop containing nucleoside triphosphate hydrolases"/>
    <property type="match status" value="1"/>
</dbReference>
<dbReference type="PROSITE" id="PS50125">
    <property type="entry name" value="GUANYLATE_CYCLASE_2"/>
    <property type="match status" value="1"/>
</dbReference>
<dbReference type="InterPro" id="IPR029787">
    <property type="entry name" value="Nucleotide_cyclase"/>
</dbReference>
<proteinExistence type="predicted"/>
<gene>
    <name evidence="4" type="ORF">KMZ68_19285</name>
</gene>
<dbReference type="InterPro" id="IPR041664">
    <property type="entry name" value="AAA_16"/>
</dbReference>
<dbReference type="KEGG" id="bsei:KMZ68_19285"/>